<dbReference type="HOGENOM" id="CLU_014658_2_2_9"/>
<keyword evidence="16" id="KW-1185">Reference proteome</keyword>
<evidence type="ECO:0000256" key="2">
    <source>
        <dbReference type="ARBA" id="ARBA00012737"/>
    </source>
</evidence>
<feature type="site" description="Important for beta-aspartyl-AMP intermediate formation" evidence="13">
    <location>
        <position position="326"/>
    </location>
</feature>
<dbReference type="KEGG" id="tki:TKV_c09380"/>
<dbReference type="GO" id="GO:0004066">
    <property type="term" value="F:asparagine synthase (glutamine-hydrolyzing) activity"/>
    <property type="evidence" value="ECO:0007669"/>
    <property type="project" value="UniProtKB-EC"/>
</dbReference>
<keyword evidence="5 12" id="KW-0547">Nucleotide-binding</keyword>
<evidence type="ECO:0000256" key="8">
    <source>
        <dbReference type="ARBA" id="ARBA00022962"/>
    </source>
</evidence>
<dbReference type="PIRSF" id="PIRSF001589">
    <property type="entry name" value="Asn_synthetase_glu-h"/>
    <property type="match status" value="1"/>
</dbReference>
<organism evidence="15 16">
    <name type="scientific">Thermoanaerobacter kivui</name>
    <name type="common">Acetogenium kivui</name>
    <dbReference type="NCBI Taxonomy" id="2325"/>
    <lineage>
        <taxon>Bacteria</taxon>
        <taxon>Bacillati</taxon>
        <taxon>Bacillota</taxon>
        <taxon>Clostridia</taxon>
        <taxon>Thermoanaerobacterales</taxon>
        <taxon>Thermoanaerobacteraceae</taxon>
        <taxon>Thermoanaerobacter</taxon>
    </lineage>
</organism>
<dbReference type="InterPro" id="IPR050795">
    <property type="entry name" value="Asn_Synthetase"/>
</dbReference>
<dbReference type="RefSeq" id="WP_049684919.1">
    <property type="nucleotide sequence ID" value="NZ_CP009170.1"/>
</dbReference>
<dbReference type="NCBIfam" id="NF006949">
    <property type="entry name" value="PRK09431.1"/>
    <property type="match status" value="1"/>
</dbReference>
<dbReference type="SUPFAM" id="SSF52402">
    <property type="entry name" value="Adenine nucleotide alpha hydrolases-like"/>
    <property type="match status" value="1"/>
</dbReference>
<dbReference type="InterPro" id="IPR006426">
    <property type="entry name" value="Asn_synth_AEB"/>
</dbReference>
<evidence type="ECO:0000256" key="4">
    <source>
        <dbReference type="ARBA" id="ARBA00022605"/>
    </source>
</evidence>
<comment type="pathway">
    <text evidence="9">Amino-acid biosynthesis.</text>
</comment>
<dbReference type="CDD" id="cd01991">
    <property type="entry name" value="Asn_synthase_B_C"/>
    <property type="match status" value="1"/>
</dbReference>
<dbReference type="PANTHER" id="PTHR11772:SF2">
    <property type="entry name" value="ASPARAGINE SYNTHETASE [GLUTAMINE-HYDROLYZING]"/>
    <property type="match status" value="1"/>
</dbReference>
<dbReference type="OrthoDB" id="9763290at2"/>
<dbReference type="SUPFAM" id="SSF56235">
    <property type="entry name" value="N-terminal nucleophile aminohydrolases (Ntn hydrolases)"/>
    <property type="match status" value="1"/>
</dbReference>
<dbReference type="GO" id="GO:0005524">
    <property type="term" value="F:ATP binding"/>
    <property type="evidence" value="ECO:0007669"/>
    <property type="project" value="UniProtKB-KW"/>
</dbReference>
<evidence type="ECO:0000256" key="9">
    <source>
        <dbReference type="ARBA" id="ARBA00029440"/>
    </source>
</evidence>
<evidence type="ECO:0000256" key="11">
    <source>
        <dbReference type="PIRSR" id="PIRSR001589-1"/>
    </source>
</evidence>
<feature type="domain" description="Glutamine amidotransferase type-2" evidence="14">
    <location>
        <begin position="2"/>
        <end position="180"/>
    </location>
</feature>
<dbReference type="eggNOG" id="COG0367">
    <property type="taxonomic scope" value="Bacteria"/>
</dbReference>
<evidence type="ECO:0000313" key="16">
    <source>
        <dbReference type="Proteomes" id="UP000029669"/>
    </source>
</evidence>
<evidence type="ECO:0000256" key="13">
    <source>
        <dbReference type="PIRSR" id="PIRSR001589-3"/>
    </source>
</evidence>
<dbReference type="GO" id="GO:0005829">
    <property type="term" value="C:cytosol"/>
    <property type="evidence" value="ECO:0007669"/>
    <property type="project" value="TreeGrafter"/>
</dbReference>
<dbReference type="InterPro" id="IPR017932">
    <property type="entry name" value="GATase_2_dom"/>
</dbReference>
<evidence type="ECO:0000256" key="6">
    <source>
        <dbReference type="ARBA" id="ARBA00022840"/>
    </source>
</evidence>
<dbReference type="GO" id="GO:0006529">
    <property type="term" value="P:asparagine biosynthetic process"/>
    <property type="evidence" value="ECO:0007669"/>
    <property type="project" value="UniProtKB-KW"/>
</dbReference>
<dbReference type="InterPro" id="IPR029055">
    <property type="entry name" value="Ntn_hydrolases_N"/>
</dbReference>
<evidence type="ECO:0000256" key="10">
    <source>
        <dbReference type="ARBA" id="ARBA00048741"/>
    </source>
</evidence>
<comment type="catalytic activity">
    <reaction evidence="10">
        <text>L-aspartate + L-glutamine + ATP + H2O = L-asparagine + L-glutamate + AMP + diphosphate + H(+)</text>
        <dbReference type="Rhea" id="RHEA:12228"/>
        <dbReference type="ChEBI" id="CHEBI:15377"/>
        <dbReference type="ChEBI" id="CHEBI:15378"/>
        <dbReference type="ChEBI" id="CHEBI:29985"/>
        <dbReference type="ChEBI" id="CHEBI:29991"/>
        <dbReference type="ChEBI" id="CHEBI:30616"/>
        <dbReference type="ChEBI" id="CHEBI:33019"/>
        <dbReference type="ChEBI" id="CHEBI:58048"/>
        <dbReference type="ChEBI" id="CHEBI:58359"/>
        <dbReference type="ChEBI" id="CHEBI:456215"/>
        <dbReference type="EC" id="6.3.5.4"/>
    </reaction>
</comment>
<gene>
    <name evidence="15" type="primary">asnB</name>
    <name evidence="15" type="ORF">TKV_c09380</name>
</gene>
<keyword evidence="8 11" id="KW-0315">Glutamine amidotransferase</keyword>
<keyword evidence="3 15" id="KW-0436">Ligase</keyword>
<dbReference type="PANTHER" id="PTHR11772">
    <property type="entry name" value="ASPARAGINE SYNTHETASE"/>
    <property type="match status" value="1"/>
</dbReference>
<dbReference type="InterPro" id="IPR014729">
    <property type="entry name" value="Rossmann-like_a/b/a_fold"/>
</dbReference>
<evidence type="ECO:0000259" key="14">
    <source>
        <dbReference type="PROSITE" id="PS51278"/>
    </source>
</evidence>
<evidence type="ECO:0000256" key="5">
    <source>
        <dbReference type="ARBA" id="ARBA00022741"/>
    </source>
</evidence>
<dbReference type="Gene3D" id="3.60.20.10">
    <property type="entry name" value="Glutamine Phosphoribosylpyrophosphate, subunit 1, domain 1"/>
    <property type="match status" value="1"/>
</dbReference>
<evidence type="ECO:0000313" key="15">
    <source>
        <dbReference type="EMBL" id="AIS52117.1"/>
    </source>
</evidence>
<dbReference type="PROSITE" id="PS51278">
    <property type="entry name" value="GATASE_TYPE_2"/>
    <property type="match status" value="1"/>
</dbReference>
<dbReference type="Pfam" id="PF00733">
    <property type="entry name" value="Asn_synthase"/>
    <property type="match status" value="1"/>
</dbReference>
<keyword evidence="4 11" id="KW-0028">Amino-acid biosynthesis</keyword>
<dbReference type="Gene3D" id="3.40.50.620">
    <property type="entry name" value="HUPs"/>
    <property type="match status" value="1"/>
</dbReference>
<dbReference type="InterPro" id="IPR033738">
    <property type="entry name" value="AsnB_N"/>
</dbReference>
<feature type="binding site" evidence="12">
    <location>
        <begin position="324"/>
        <end position="325"/>
    </location>
    <ligand>
        <name>ATP</name>
        <dbReference type="ChEBI" id="CHEBI:30616"/>
    </ligand>
</feature>
<sequence length="503" mass="57896">MCGLAGIIGTGDKSKVQRMLDKIRHRGPDESGIFADENITLGHNRLTIIDLYHGRQPIKNEDGRYWLIYNGEIYNYQLLRKELKNHIFSTDTDSEVIIHLYEELSKNCVNYIDGMFALVIYDSKKKTIFIARDPLGIKPLYYGKTKEGYFAFASEIKALQEVTDDINEFPNGYIYTTENGFEKYYSIPQDPMYFADVDNIINGLRLRLEDSVRKRLIADVPVGVFLSGGLDSSLIAAIAAKYKKPLHSFAVGVEGSNDLKNARVVADYVGTIHHEFIYTEEDIKKVLPEVIYHLESCDPALVRSAVATYFVSKLASNYVKVVLSGEGADELFGGYHYLKNYSNPWKLQSELKYITRNLHNTNLQRVDRMTMAHSIEGRVPFLDVEVLRYAFKITPSFKINGREKIEKWILRKLAENYLPESIVWRRKEKFAIGTGTSEILNKIAESEISDAEYIKNRFLSNGFEIKSKEEMYYFKILKRFFNVDSFIKDMGRSRSLNDNQIYA</sequence>
<keyword evidence="7 11" id="KW-0061">Asparagine biosynthesis</keyword>
<proteinExistence type="inferred from homology"/>
<feature type="active site" description="For GATase activity" evidence="11">
    <location>
        <position position="2"/>
    </location>
</feature>
<reference evidence="16" key="1">
    <citation type="journal article" date="2015" name="Genome Announc.">
        <title>Whole-Genome Sequences of 80 Environmental and Clinical Isolates of Burkholderia pseudomallei.</title>
        <authorList>
            <person name="Johnson S.L."/>
            <person name="Baker A.L."/>
            <person name="Chain P.S."/>
            <person name="Currie B.J."/>
            <person name="Daligault H.E."/>
            <person name="Davenport K.W."/>
            <person name="Davis C.B."/>
            <person name="Inglis T.J."/>
            <person name="Kaestli M."/>
            <person name="Koren S."/>
            <person name="Mayo M."/>
            <person name="Merritt A.J."/>
            <person name="Price E.P."/>
            <person name="Sarovich D.S."/>
            <person name="Warner J."/>
            <person name="Rosovitz M.J."/>
        </authorList>
    </citation>
    <scope>NUCLEOTIDE SEQUENCE [LARGE SCALE GENOMIC DNA]</scope>
    <source>
        <strain evidence="16">DSM 2030</strain>
    </source>
</reference>
<dbReference type="EMBL" id="CP009170">
    <property type="protein sequence ID" value="AIS52117.1"/>
    <property type="molecule type" value="Genomic_DNA"/>
</dbReference>
<dbReference type="Pfam" id="PF13537">
    <property type="entry name" value="GATase_7"/>
    <property type="match status" value="1"/>
</dbReference>
<feature type="binding site" evidence="12">
    <location>
        <position position="93"/>
    </location>
    <ligand>
        <name>L-glutamine</name>
        <dbReference type="ChEBI" id="CHEBI:58359"/>
    </ligand>
</feature>
<evidence type="ECO:0000256" key="12">
    <source>
        <dbReference type="PIRSR" id="PIRSR001589-2"/>
    </source>
</evidence>
<feature type="binding site" evidence="12">
    <location>
        <position position="251"/>
    </location>
    <ligand>
        <name>ATP</name>
        <dbReference type="ChEBI" id="CHEBI:30616"/>
    </ligand>
</feature>
<evidence type="ECO:0000256" key="3">
    <source>
        <dbReference type="ARBA" id="ARBA00022598"/>
    </source>
</evidence>
<dbReference type="STRING" id="2325.TKV_c09380"/>
<dbReference type="CDD" id="cd00712">
    <property type="entry name" value="AsnB"/>
    <property type="match status" value="1"/>
</dbReference>
<evidence type="ECO:0000256" key="7">
    <source>
        <dbReference type="ARBA" id="ARBA00022888"/>
    </source>
</evidence>
<dbReference type="AlphaFoldDB" id="A0A097AQQ3"/>
<evidence type="ECO:0000256" key="1">
    <source>
        <dbReference type="ARBA" id="ARBA00005752"/>
    </source>
</evidence>
<name>A0A097AQQ3_THEKI</name>
<dbReference type="EC" id="6.3.5.4" evidence="2"/>
<dbReference type="InterPro" id="IPR001962">
    <property type="entry name" value="Asn_synthase"/>
</dbReference>
<protein>
    <recommendedName>
        <fullName evidence="2">asparagine synthase (glutamine-hydrolyzing)</fullName>
        <ecNumber evidence="2">6.3.5.4</ecNumber>
    </recommendedName>
</protein>
<keyword evidence="6 12" id="KW-0067">ATP-binding</keyword>
<accession>A0A097AQQ3</accession>
<dbReference type="Proteomes" id="UP000029669">
    <property type="component" value="Chromosome"/>
</dbReference>
<comment type="similarity">
    <text evidence="1">Belongs to the asparagine synthetase family.</text>
</comment>